<keyword evidence="1" id="KW-0812">Transmembrane</keyword>
<evidence type="ECO:0000313" key="3">
    <source>
        <dbReference type="Proteomes" id="UP000253436"/>
    </source>
</evidence>
<evidence type="ECO:0000256" key="1">
    <source>
        <dbReference type="SAM" id="Phobius"/>
    </source>
</evidence>
<accession>A0A368ZEU9</accession>
<feature type="transmembrane region" description="Helical" evidence="1">
    <location>
        <begin position="21"/>
        <end position="42"/>
    </location>
</feature>
<comment type="caution">
    <text evidence="2">The sequence shown here is derived from an EMBL/GenBank/DDBJ whole genome shotgun (WGS) entry which is preliminary data.</text>
</comment>
<name>A0A368ZEU9_9FLAO</name>
<dbReference type="AlphaFoldDB" id="A0A368ZEU9"/>
<proteinExistence type="predicted"/>
<keyword evidence="1" id="KW-1133">Transmembrane helix</keyword>
<reference evidence="2 3" key="1">
    <citation type="submission" date="2018-07" db="EMBL/GenBank/DDBJ databases">
        <title>Genomic Encyclopedia of Type Strains, Phase III (KMG-III): the genomes of soil and plant-associated and newly described type strains.</title>
        <authorList>
            <person name="Whitman W."/>
        </authorList>
    </citation>
    <scope>NUCLEOTIDE SEQUENCE [LARGE SCALE GENOMIC DNA]</scope>
    <source>
        <strain evidence="2 3">CECT 7958</strain>
    </source>
</reference>
<gene>
    <name evidence="2" type="ORF">DFQ08_10211</name>
</gene>
<protein>
    <submittedName>
        <fullName evidence="2">Uncharacterized protein</fullName>
    </submittedName>
</protein>
<keyword evidence="1" id="KW-0472">Membrane</keyword>
<organism evidence="2 3">
    <name type="scientific">Winogradskyella arenosi</name>
    <dbReference type="NCBI Taxonomy" id="533325"/>
    <lineage>
        <taxon>Bacteria</taxon>
        <taxon>Pseudomonadati</taxon>
        <taxon>Bacteroidota</taxon>
        <taxon>Flavobacteriia</taxon>
        <taxon>Flavobacteriales</taxon>
        <taxon>Flavobacteriaceae</taxon>
        <taxon>Winogradskyella</taxon>
    </lineage>
</organism>
<sequence length="114" mass="13415">MKATEFLKIKTNYIGIGIRSILFFGILLLLILIEILTFFLMFGSGAGASRISELWYVDLIFNYLPILLVGGFLVYRIIKEYRKQEYVKFKTNLITLLILIFLFSIRHQLERLIF</sequence>
<feature type="transmembrane region" description="Helical" evidence="1">
    <location>
        <begin position="54"/>
        <end position="75"/>
    </location>
</feature>
<dbReference type="EMBL" id="QPJO01000002">
    <property type="protein sequence ID" value="RCW91992.1"/>
    <property type="molecule type" value="Genomic_DNA"/>
</dbReference>
<keyword evidence="3" id="KW-1185">Reference proteome</keyword>
<dbReference type="Proteomes" id="UP000253436">
    <property type="component" value="Unassembled WGS sequence"/>
</dbReference>
<evidence type="ECO:0000313" key="2">
    <source>
        <dbReference type="EMBL" id="RCW91992.1"/>
    </source>
</evidence>
<feature type="transmembrane region" description="Helical" evidence="1">
    <location>
        <begin position="87"/>
        <end position="105"/>
    </location>
</feature>